<evidence type="ECO:0000256" key="3">
    <source>
        <dbReference type="ARBA" id="ARBA00023163"/>
    </source>
</evidence>
<dbReference type="InterPro" id="IPR028082">
    <property type="entry name" value="Peripla_BP_I"/>
</dbReference>
<dbReference type="PANTHER" id="PTHR30146">
    <property type="entry name" value="LACI-RELATED TRANSCRIPTIONAL REPRESSOR"/>
    <property type="match status" value="1"/>
</dbReference>
<dbReference type="GO" id="GO:0003700">
    <property type="term" value="F:DNA-binding transcription factor activity"/>
    <property type="evidence" value="ECO:0007669"/>
    <property type="project" value="TreeGrafter"/>
</dbReference>
<proteinExistence type="predicted"/>
<evidence type="ECO:0000256" key="2">
    <source>
        <dbReference type="ARBA" id="ARBA00023125"/>
    </source>
</evidence>
<dbReference type="PROSITE" id="PS50932">
    <property type="entry name" value="HTH_LACI_2"/>
    <property type="match status" value="1"/>
</dbReference>
<keyword evidence="3" id="KW-0804">Transcription</keyword>
<evidence type="ECO:0000256" key="1">
    <source>
        <dbReference type="ARBA" id="ARBA00023015"/>
    </source>
</evidence>
<dbReference type="Proteomes" id="UP000247744">
    <property type="component" value="Unassembled WGS sequence"/>
</dbReference>
<dbReference type="SUPFAM" id="SSF47413">
    <property type="entry name" value="lambda repressor-like DNA-binding domains"/>
    <property type="match status" value="1"/>
</dbReference>
<name>A0A318MCD1_9BIFI</name>
<dbReference type="InterPro" id="IPR000843">
    <property type="entry name" value="HTH_LacI"/>
</dbReference>
<comment type="caution">
    <text evidence="5">The sequence shown here is derived from an EMBL/GenBank/DDBJ whole genome shotgun (WGS) entry which is preliminary data.</text>
</comment>
<gene>
    <name evidence="5" type="ORF">DKK75_01395</name>
</gene>
<sequence>MSDIRDVARKAGVSVSTVSYAFSGKRPISPGTYQRIMQAADELDYAPDAGARMLRAKRNQIVALSAPLRPGQNLASYADYFIEMASCEHARGYDSLLLTAENGVEDIRRVTRSNLADGVVLMDLVDDDIRATQAASYGRPCVALGLPRQHTACACVDLDFDLMGRMAVEAMARAGRKRLLFLEDPKGEYRRGSGFRLILLRSLKTWARRLGVDLRLEPGPTGSDLAYTQQVLDIIHHGRIDGLIGQIRPTLLDTVVVRMRSDGMSIPDDVAVLSCAAGKTSPTLELQGISEMPLTPRSLCAKAADLLTQAVEEGASLAGQVLLERPTLIDRASLSRRKQKAA</sequence>
<evidence type="ECO:0000313" key="6">
    <source>
        <dbReference type="Proteomes" id="UP000247744"/>
    </source>
</evidence>
<dbReference type="PANTHER" id="PTHR30146:SF153">
    <property type="entry name" value="LACTOSE OPERON REPRESSOR"/>
    <property type="match status" value="1"/>
</dbReference>
<dbReference type="SUPFAM" id="SSF53822">
    <property type="entry name" value="Periplasmic binding protein-like I"/>
    <property type="match status" value="1"/>
</dbReference>
<dbReference type="OrthoDB" id="252678at2"/>
<dbReference type="Pfam" id="PF13377">
    <property type="entry name" value="Peripla_BP_3"/>
    <property type="match status" value="1"/>
</dbReference>
<evidence type="ECO:0000313" key="5">
    <source>
        <dbReference type="EMBL" id="PXY85847.1"/>
    </source>
</evidence>
<keyword evidence="2" id="KW-0238">DNA-binding</keyword>
<dbReference type="SMART" id="SM00354">
    <property type="entry name" value="HTH_LACI"/>
    <property type="match status" value="1"/>
</dbReference>
<dbReference type="InterPro" id="IPR046335">
    <property type="entry name" value="LacI/GalR-like_sensor"/>
</dbReference>
<evidence type="ECO:0000259" key="4">
    <source>
        <dbReference type="PROSITE" id="PS50932"/>
    </source>
</evidence>
<dbReference type="Pfam" id="PF00356">
    <property type="entry name" value="LacI"/>
    <property type="match status" value="1"/>
</dbReference>
<dbReference type="AlphaFoldDB" id="A0A318MCD1"/>
<protein>
    <submittedName>
        <fullName evidence="5">LacI family transcriptional regulator</fullName>
    </submittedName>
</protein>
<reference evidence="5 6" key="1">
    <citation type="submission" date="2018-05" db="EMBL/GenBank/DDBJ databases">
        <title>Reference genomes for bee gut microbiota database.</title>
        <authorList>
            <person name="Ellegaard K.M."/>
        </authorList>
    </citation>
    <scope>NUCLEOTIDE SEQUENCE [LARGE SCALE GENOMIC DNA]</scope>
    <source>
        <strain evidence="5 6">ESL0200</strain>
    </source>
</reference>
<accession>A0A318MCD1</accession>
<dbReference type="Gene3D" id="3.40.50.2300">
    <property type="match status" value="2"/>
</dbReference>
<dbReference type="Gene3D" id="1.10.260.40">
    <property type="entry name" value="lambda repressor-like DNA-binding domains"/>
    <property type="match status" value="1"/>
</dbReference>
<dbReference type="CDD" id="cd01392">
    <property type="entry name" value="HTH_LacI"/>
    <property type="match status" value="1"/>
</dbReference>
<dbReference type="EMBL" id="QGLL01000001">
    <property type="protein sequence ID" value="PXY85847.1"/>
    <property type="molecule type" value="Genomic_DNA"/>
</dbReference>
<keyword evidence="1" id="KW-0805">Transcription regulation</keyword>
<organism evidence="5 6">
    <name type="scientific">Bifidobacterium asteroides</name>
    <dbReference type="NCBI Taxonomy" id="1684"/>
    <lineage>
        <taxon>Bacteria</taxon>
        <taxon>Bacillati</taxon>
        <taxon>Actinomycetota</taxon>
        <taxon>Actinomycetes</taxon>
        <taxon>Bifidobacteriales</taxon>
        <taxon>Bifidobacteriaceae</taxon>
        <taxon>Bifidobacterium</taxon>
    </lineage>
</organism>
<feature type="domain" description="HTH lacI-type" evidence="4">
    <location>
        <begin position="4"/>
        <end position="56"/>
    </location>
</feature>
<dbReference type="InterPro" id="IPR010982">
    <property type="entry name" value="Lambda_DNA-bd_dom_sf"/>
</dbReference>
<dbReference type="RefSeq" id="WP_110451670.1">
    <property type="nucleotide sequence ID" value="NZ_QGLL01000001.1"/>
</dbReference>
<dbReference type="GO" id="GO:0000976">
    <property type="term" value="F:transcription cis-regulatory region binding"/>
    <property type="evidence" value="ECO:0007669"/>
    <property type="project" value="TreeGrafter"/>
</dbReference>